<evidence type="ECO:0000256" key="1">
    <source>
        <dbReference type="SAM" id="MobiDB-lite"/>
    </source>
</evidence>
<feature type="compositionally biased region" description="Basic and acidic residues" evidence="1">
    <location>
        <begin position="52"/>
        <end position="63"/>
    </location>
</feature>
<comment type="caution">
    <text evidence="2">The sequence shown here is derived from an EMBL/GenBank/DDBJ whole genome shotgun (WGS) entry which is preliminary data.</text>
</comment>
<dbReference type="Proteomes" id="UP000324222">
    <property type="component" value="Unassembled WGS sequence"/>
</dbReference>
<sequence>MQREERHISRSHNSSRGHAASDLDEARKLRESYSPSLPFPPTKPTPTSTQMDELRGRPTPRHETLHTFICNYASKT</sequence>
<reference evidence="2 3" key="1">
    <citation type="submission" date="2019-05" db="EMBL/GenBank/DDBJ databases">
        <title>Another draft genome of Portunus trituberculatus and its Hox gene families provides insights of decapod evolution.</title>
        <authorList>
            <person name="Jeong J.-H."/>
            <person name="Song I."/>
            <person name="Kim S."/>
            <person name="Choi T."/>
            <person name="Kim D."/>
            <person name="Ryu S."/>
            <person name="Kim W."/>
        </authorList>
    </citation>
    <scope>NUCLEOTIDE SEQUENCE [LARGE SCALE GENOMIC DNA]</scope>
    <source>
        <tissue evidence="2">Muscle</tissue>
    </source>
</reference>
<protein>
    <submittedName>
        <fullName evidence="2">Uncharacterized protein</fullName>
    </submittedName>
</protein>
<dbReference type="AlphaFoldDB" id="A0A5B7CM41"/>
<accession>A0A5B7CM41</accession>
<organism evidence="2 3">
    <name type="scientific">Portunus trituberculatus</name>
    <name type="common">Swimming crab</name>
    <name type="synonym">Neptunus trituberculatus</name>
    <dbReference type="NCBI Taxonomy" id="210409"/>
    <lineage>
        <taxon>Eukaryota</taxon>
        <taxon>Metazoa</taxon>
        <taxon>Ecdysozoa</taxon>
        <taxon>Arthropoda</taxon>
        <taxon>Crustacea</taxon>
        <taxon>Multicrustacea</taxon>
        <taxon>Malacostraca</taxon>
        <taxon>Eumalacostraca</taxon>
        <taxon>Eucarida</taxon>
        <taxon>Decapoda</taxon>
        <taxon>Pleocyemata</taxon>
        <taxon>Brachyura</taxon>
        <taxon>Eubrachyura</taxon>
        <taxon>Portunoidea</taxon>
        <taxon>Portunidae</taxon>
        <taxon>Portuninae</taxon>
        <taxon>Portunus</taxon>
    </lineage>
</organism>
<feature type="compositionally biased region" description="Basic and acidic residues" evidence="1">
    <location>
        <begin position="19"/>
        <end position="31"/>
    </location>
</feature>
<gene>
    <name evidence="2" type="ORF">E2C01_003327</name>
</gene>
<feature type="region of interest" description="Disordered" evidence="1">
    <location>
        <begin position="1"/>
        <end position="63"/>
    </location>
</feature>
<name>A0A5B7CM41_PORTR</name>
<dbReference type="EMBL" id="VSRR010000127">
    <property type="protein sequence ID" value="MPC10687.1"/>
    <property type="molecule type" value="Genomic_DNA"/>
</dbReference>
<proteinExistence type="predicted"/>
<keyword evidence="3" id="KW-1185">Reference proteome</keyword>
<evidence type="ECO:0000313" key="2">
    <source>
        <dbReference type="EMBL" id="MPC10687.1"/>
    </source>
</evidence>
<evidence type="ECO:0000313" key="3">
    <source>
        <dbReference type="Proteomes" id="UP000324222"/>
    </source>
</evidence>